<reference evidence="1" key="1">
    <citation type="submission" date="2020-03" db="EMBL/GenBank/DDBJ databases">
        <title>The deep terrestrial virosphere.</title>
        <authorList>
            <person name="Holmfeldt K."/>
            <person name="Nilsson E."/>
            <person name="Simone D."/>
            <person name="Lopez-Fernandez M."/>
            <person name="Wu X."/>
            <person name="de Brujin I."/>
            <person name="Lundin D."/>
            <person name="Andersson A."/>
            <person name="Bertilsson S."/>
            <person name="Dopson M."/>
        </authorList>
    </citation>
    <scope>NUCLEOTIDE SEQUENCE</scope>
    <source>
        <strain evidence="1">MM415A01719</strain>
    </source>
</reference>
<dbReference type="EMBL" id="MT142181">
    <property type="protein sequence ID" value="QJA75716.1"/>
    <property type="molecule type" value="Genomic_DNA"/>
</dbReference>
<protein>
    <submittedName>
        <fullName evidence="1">Uncharacterized protein</fullName>
    </submittedName>
</protein>
<proteinExistence type="predicted"/>
<sequence length="112" mass="13193">MLKSLFLYPKIKVKNENLVAYIRGKNDEMLLEDAEFIDCIQTKYYEKKGRTYLEVRIDGMIYEELGFSEIRTRDITILGIALNINTNMQRAKERIKGWTSIFATPKAMINYE</sequence>
<gene>
    <name evidence="1" type="ORF">MM415A01719_0002</name>
</gene>
<name>A0A6M3K002_9ZZZZ</name>
<dbReference type="AlphaFoldDB" id="A0A6M3K002"/>
<evidence type="ECO:0000313" key="1">
    <source>
        <dbReference type="EMBL" id="QJA75716.1"/>
    </source>
</evidence>
<accession>A0A6M3K002</accession>
<organism evidence="1">
    <name type="scientific">viral metagenome</name>
    <dbReference type="NCBI Taxonomy" id="1070528"/>
    <lineage>
        <taxon>unclassified sequences</taxon>
        <taxon>metagenomes</taxon>
        <taxon>organismal metagenomes</taxon>
    </lineage>
</organism>